<dbReference type="Proteomes" id="UP000318055">
    <property type="component" value="Chromosome"/>
</dbReference>
<sequence>MMFTQEPDTLPPFEPENSVQDRRADADTRLVTTLLVGRLVTARGDVVCRVRNISANGARIECAMPMSRGDRVQLELRGAELLEAEVAWAQGGATGLHFHSPVPSELILKPTPKQRGWHNRLPRLETECAVLVTCNGRRLAATLRDINQRGMRIDGLSMTLIDGTLSVHVPELGTVNAGLRWQRDGAAGLQFVTPIRFETLSAWLVDPARRFGRRS</sequence>
<feature type="domain" description="PilZ" evidence="2">
    <location>
        <begin position="29"/>
        <end position="100"/>
    </location>
</feature>
<dbReference type="InterPro" id="IPR009875">
    <property type="entry name" value="PilZ_domain"/>
</dbReference>
<evidence type="ECO:0000313" key="4">
    <source>
        <dbReference type="Proteomes" id="UP000318055"/>
    </source>
</evidence>
<accession>A0A518RED8</accession>
<feature type="region of interest" description="Disordered" evidence="1">
    <location>
        <begin position="1"/>
        <end position="22"/>
    </location>
</feature>
<organism evidence="3 4">
    <name type="scientific">Sphingomonas suaedae</name>
    <dbReference type="NCBI Taxonomy" id="2599297"/>
    <lineage>
        <taxon>Bacteria</taxon>
        <taxon>Pseudomonadati</taxon>
        <taxon>Pseudomonadota</taxon>
        <taxon>Alphaproteobacteria</taxon>
        <taxon>Sphingomonadales</taxon>
        <taxon>Sphingomonadaceae</taxon>
        <taxon>Sphingomonas</taxon>
    </lineage>
</organism>
<evidence type="ECO:0000259" key="2">
    <source>
        <dbReference type="Pfam" id="PF07238"/>
    </source>
</evidence>
<reference evidence="3 4" key="1">
    <citation type="submission" date="2019-07" db="EMBL/GenBank/DDBJ databases">
        <title>Sphingomonas alkalisoli sp. nov., isolated from rhizosphere soil of Suaedae salsa.</title>
        <authorList>
            <person name="Zhang H."/>
            <person name="Xu L."/>
            <person name="Zhang J.-X."/>
            <person name="Sun J.-Q."/>
        </authorList>
    </citation>
    <scope>NUCLEOTIDE SEQUENCE [LARGE SCALE GENOMIC DNA]</scope>
    <source>
        <strain evidence="3 4">XS-10</strain>
    </source>
</reference>
<name>A0A518RED8_9SPHN</name>
<dbReference type="Gene3D" id="2.40.10.220">
    <property type="entry name" value="predicted glycosyltransferase like domains"/>
    <property type="match status" value="1"/>
</dbReference>
<dbReference type="OrthoDB" id="7929489at2"/>
<dbReference type="GO" id="GO:0035438">
    <property type="term" value="F:cyclic-di-GMP binding"/>
    <property type="evidence" value="ECO:0007669"/>
    <property type="project" value="InterPro"/>
</dbReference>
<protein>
    <submittedName>
        <fullName evidence="3">PilZ domain-containing protein</fullName>
    </submittedName>
</protein>
<dbReference type="RefSeq" id="WP_145845994.1">
    <property type="nucleotide sequence ID" value="NZ_CP042239.1"/>
</dbReference>
<keyword evidence="4" id="KW-1185">Reference proteome</keyword>
<dbReference type="KEGG" id="ssua:FPZ54_06960"/>
<evidence type="ECO:0000256" key="1">
    <source>
        <dbReference type="SAM" id="MobiDB-lite"/>
    </source>
</evidence>
<gene>
    <name evidence="3" type="ORF">FPZ54_06960</name>
</gene>
<proteinExistence type="predicted"/>
<dbReference type="EMBL" id="CP042239">
    <property type="protein sequence ID" value="QDX25784.1"/>
    <property type="molecule type" value="Genomic_DNA"/>
</dbReference>
<dbReference type="Pfam" id="PF07238">
    <property type="entry name" value="PilZ"/>
    <property type="match status" value="1"/>
</dbReference>
<evidence type="ECO:0000313" key="3">
    <source>
        <dbReference type="EMBL" id="QDX25784.1"/>
    </source>
</evidence>
<dbReference type="AlphaFoldDB" id="A0A518RED8"/>
<dbReference type="SUPFAM" id="SSF141371">
    <property type="entry name" value="PilZ domain-like"/>
    <property type="match status" value="2"/>
</dbReference>